<evidence type="ECO:0000313" key="2">
    <source>
        <dbReference type="Proteomes" id="UP000243024"/>
    </source>
</evidence>
<dbReference type="EMBL" id="JXBB01000032">
    <property type="protein sequence ID" value="OAR03969.1"/>
    <property type="molecule type" value="Genomic_DNA"/>
</dbReference>
<sequence length="125" mass="14186">MFLVLDSDESNFLHHVLITGVADIEQSRLQHCLHVFDVPLNIGKSIELGTVTFKSLTDGLLLLPQRFLLSVVLFVIKHSGEVDLCQPPHLLLYRRELLVCWTEDGLKLDLLPLQTGKVLLYRLPC</sequence>
<accession>A0A179IQA4</accession>
<organism evidence="1 2">
    <name type="scientific">Hydrogenibacillus schlegelii</name>
    <name type="common">Bacillus schlegelii</name>
    <dbReference type="NCBI Taxonomy" id="1484"/>
    <lineage>
        <taxon>Bacteria</taxon>
        <taxon>Bacillati</taxon>
        <taxon>Bacillota</taxon>
        <taxon>Bacilli</taxon>
        <taxon>Bacillales</taxon>
        <taxon>Bacillales Family X. Incertae Sedis</taxon>
        <taxon>Hydrogenibacillus</taxon>
    </lineage>
</organism>
<comment type="caution">
    <text evidence="1">The sequence shown here is derived from an EMBL/GenBank/DDBJ whole genome shotgun (WGS) entry which is preliminary data.</text>
</comment>
<protein>
    <submittedName>
        <fullName evidence="1">Uncharacterized protein</fullName>
    </submittedName>
</protein>
<reference evidence="1 2" key="1">
    <citation type="submission" date="2015-09" db="EMBL/GenBank/DDBJ databases">
        <title>Draft genome sequence of Hydrogenibacillus schlegelii DSM 2000.</title>
        <authorList>
            <person name="Hemp J."/>
        </authorList>
    </citation>
    <scope>NUCLEOTIDE SEQUENCE [LARGE SCALE GENOMIC DNA]</scope>
    <source>
        <strain evidence="1 2">MA 48</strain>
    </source>
</reference>
<name>A0A179IQA4_HYDSH</name>
<dbReference type="AlphaFoldDB" id="A0A179IQA4"/>
<keyword evidence="2" id="KW-1185">Reference proteome</keyword>
<evidence type="ECO:0000313" key="1">
    <source>
        <dbReference type="EMBL" id="OAR03969.1"/>
    </source>
</evidence>
<dbReference type="Proteomes" id="UP000243024">
    <property type="component" value="Unassembled WGS sequence"/>
</dbReference>
<gene>
    <name evidence="1" type="ORF">SA87_04525</name>
</gene>
<proteinExistence type="predicted"/>